<dbReference type="InterPro" id="IPR001015">
    <property type="entry name" value="Ferrochelatase"/>
</dbReference>
<dbReference type="EMBL" id="BARS01008044">
    <property type="protein sequence ID" value="GAF73110.1"/>
    <property type="molecule type" value="Genomic_DNA"/>
</dbReference>
<evidence type="ECO:0000256" key="1">
    <source>
        <dbReference type="ARBA" id="ARBA00004744"/>
    </source>
</evidence>
<dbReference type="UniPathway" id="UPA00252"/>
<comment type="caution">
    <text evidence="6">The sequence shown here is derived from an EMBL/GenBank/DDBJ whole genome shotgun (WGS) entry which is preliminary data.</text>
</comment>
<dbReference type="InterPro" id="IPR033644">
    <property type="entry name" value="Ferrochelatase_C"/>
</dbReference>
<dbReference type="GO" id="GO:0004325">
    <property type="term" value="F:ferrochelatase activity"/>
    <property type="evidence" value="ECO:0007669"/>
    <property type="project" value="InterPro"/>
</dbReference>
<dbReference type="CDD" id="cd00419">
    <property type="entry name" value="Ferrochelatase_C"/>
    <property type="match status" value="1"/>
</dbReference>
<keyword evidence="4" id="KW-0456">Lyase</keyword>
<name>X0TAM0_9ZZZZ</name>
<protein>
    <recommendedName>
        <fullName evidence="7">Ferrochelatase</fullName>
    </recommendedName>
</protein>
<keyword evidence="2" id="KW-0408">Iron</keyword>
<feature type="non-terminal residue" evidence="6">
    <location>
        <position position="274"/>
    </location>
</feature>
<dbReference type="PANTHER" id="PTHR11108">
    <property type="entry name" value="FERROCHELATASE"/>
    <property type="match status" value="1"/>
</dbReference>
<dbReference type="InterPro" id="IPR033659">
    <property type="entry name" value="Ferrochelatase_N"/>
</dbReference>
<dbReference type="PANTHER" id="PTHR11108:SF1">
    <property type="entry name" value="FERROCHELATASE, MITOCHONDRIAL"/>
    <property type="match status" value="1"/>
</dbReference>
<reference evidence="6" key="1">
    <citation type="journal article" date="2014" name="Front. Microbiol.">
        <title>High frequency of phylogenetically diverse reductive dehalogenase-homologous genes in deep subseafloor sedimentary metagenomes.</title>
        <authorList>
            <person name="Kawai M."/>
            <person name="Futagami T."/>
            <person name="Toyoda A."/>
            <person name="Takaki Y."/>
            <person name="Nishi S."/>
            <person name="Hori S."/>
            <person name="Arai W."/>
            <person name="Tsubouchi T."/>
            <person name="Morono Y."/>
            <person name="Uchiyama I."/>
            <person name="Ito T."/>
            <person name="Fujiyama A."/>
            <person name="Inagaki F."/>
            <person name="Takami H."/>
        </authorList>
    </citation>
    <scope>NUCLEOTIDE SEQUENCE</scope>
    <source>
        <strain evidence="6">Expedition CK06-06</strain>
    </source>
</reference>
<dbReference type="AlphaFoldDB" id="X0TAM0"/>
<comment type="pathway">
    <text evidence="1">Porphyrin-containing compound metabolism; protoheme biosynthesis.</text>
</comment>
<dbReference type="SUPFAM" id="SSF53800">
    <property type="entry name" value="Chelatase"/>
    <property type="match status" value="1"/>
</dbReference>
<evidence type="ECO:0008006" key="7">
    <source>
        <dbReference type="Google" id="ProtNLM"/>
    </source>
</evidence>
<gene>
    <name evidence="6" type="ORF">S01H1_15413</name>
</gene>
<dbReference type="Pfam" id="PF00762">
    <property type="entry name" value="Ferrochelatase"/>
    <property type="match status" value="1"/>
</dbReference>
<keyword evidence="3" id="KW-0350">Heme biosynthesis</keyword>
<dbReference type="NCBIfam" id="TIGR00109">
    <property type="entry name" value="hemH"/>
    <property type="match status" value="1"/>
</dbReference>
<evidence type="ECO:0000256" key="4">
    <source>
        <dbReference type="ARBA" id="ARBA00023239"/>
    </source>
</evidence>
<organism evidence="6">
    <name type="scientific">marine sediment metagenome</name>
    <dbReference type="NCBI Taxonomy" id="412755"/>
    <lineage>
        <taxon>unclassified sequences</taxon>
        <taxon>metagenomes</taxon>
        <taxon>ecological metagenomes</taxon>
    </lineage>
</organism>
<keyword evidence="5" id="KW-0627">Porphyrin biosynthesis</keyword>
<sequence length="274" mass="31773">MKTLIVTHMGSPETLKDIPEFLQRIFLDKDLIKLPFQNFLGPLIAKLREPKTKMHYIKTGGASPLAKITDSIARKLKDRLVDENLNIYVRFTHSKPYLENDTNSELIVFPLYPQYSKALTGAIEKKLPQAKVLKNWHVEEEFIECMKKRIKDAVKQYKPDETVLLFIAHSLPASLIEHGDPYKDQVEEMFQLLSGYFKEYEARLAYIGKVGPKKWIGPEAQKEIKNIKKKNVICTYLSLPVDNIEILYDIDFYLRKNAKSVGIENFIRVQMPND</sequence>
<dbReference type="CDD" id="cd03411">
    <property type="entry name" value="Ferrochelatase_N"/>
    <property type="match status" value="1"/>
</dbReference>
<evidence type="ECO:0000313" key="6">
    <source>
        <dbReference type="EMBL" id="GAF73110.1"/>
    </source>
</evidence>
<evidence type="ECO:0000256" key="3">
    <source>
        <dbReference type="ARBA" id="ARBA00023133"/>
    </source>
</evidence>
<evidence type="ECO:0000256" key="5">
    <source>
        <dbReference type="ARBA" id="ARBA00023244"/>
    </source>
</evidence>
<dbReference type="GO" id="GO:0006783">
    <property type="term" value="P:heme biosynthetic process"/>
    <property type="evidence" value="ECO:0007669"/>
    <property type="project" value="UniProtKB-KW"/>
</dbReference>
<accession>X0TAM0</accession>
<dbReference type="Gene3D" id="3.40.50.1400">
    <property type="match status" value="2"/>
</dbReference>
<proteinExistence type="predicted"/>
<evidence type="ECO:0000256" key="2">
    <source>
        <dbReference type="ARBA" id="ARBA00023004"/>
    </source>
</evidence>